<keyword evidence="1" id="KW-0732">Signal</keyword>
<proteinExistence type="predicted"/>
<evidence type="ECO:0000313" key="2">
    <source>
        <dbReference type="EMBL" id="KAK4044164.1"/>
    </source>
</evidence>
<name>A0AAN6SV16_9PEZI</name>
<evidence type="ECO:0000313" key="3">
    <source>
        <dbReference type="Proteomes" id="UP001303115"/>
    </source>
</evidence>
<dbReference type="Proteomes" id="UP001303115">
    <property type="component" value="Unassembled WGS sequence"/>
</dbReference>
<dbReference type="AlphaFoldDB" id="A0AAN6SV16"/>
<protein>
    <recommendedName>
        <fullName evidence="4">Amidase domain-containing protein</fullName>
    </recommendedName>
</protein>
<accession>A0AAN6SV16</accession>
<feature type="signal peptide" evidence="1">
    <location>
        <begin position="1"/>
        <end position="17"/>
    </location>
</feature>
<evidence type="ECO:0008006" key="4">
    <source>
        <dbReference type="Google" id="ProtNLM"/>
    </source>
</evidence>
<gene>
    <name evidence="2" type="ORF">C8A01DRAFT_31766</name>
</gene>
<reference evidence="3" key="1">
    <citation type="journal article" date="2023" name="Mol. Phylogenet. Evol.">
        <title>Genome-scale phylogeny and comparative genomics of the fungal order Sordariales.</title>
        <authorList>
            <person name="Hensen N."/>
            <person name="Bonometti L."/>
            <person name="Westerberg I."/>
            <person name="Brannstrom I.O."/>
            <person name="Guillou S."/>
            <person name="Cros-Aarteil S."/>
            <person name="Calhoun S."/>
            <person name="Haridas S."/>
            <person name="Kuo A."/>
            <person name="Mondo S."/>
            <person name="Pangilinan J."/>
            <person name="Riley R."/>
            <person name="LaButti K."/>
            <person name="Andreopoulos B."/>
            <person name="Lipzen A."/>
            <person name="Chen C."/>
            <person name="Yan M."/>
            <person name="Daum C."/>
            <person name="Ng V."/>
            <person name="Clum A."/>
            <person name="Steindorff A."/>
            <person name="Ohm R.A."/>
            <person name="Martin F."/>
            <person name="Silar P."/>
            <person name="Natvig D.O."/>
            <person name="Lalanne C."/>
            <person name="Gautier V."/>
            <person name="Ament-Velasquez S.L."/>
            <person name="Kruys A."/>
            <person name="Hutchinson M.I."/>
            <person name="Powell A.J."/>
            <person name="Barry K."/>
            <person name="Miller A.N."/>
            <person name="Grigoriev I.V."/>
            <person name="Debuchy R."/>
            <person name="Gladieux P."/>
            <person name="Hiltunen Thoren M."/>
            <person name="Johannesson H."/>
        </authorList>
    </citation>
    <scope>NUCLEOTIDE SEQUENCE [LARGE SCALE GENOMIC DNA]</scope>
    <source>
        <strain evidence="3">CBS 284.82</strain>
    </source>
</reference>
<evidence type="ECO:0000256" key="1">
    <source>
        <dbReference type="SAM" id="SignalP"/>
    </source>
</evidence>
<dbReference type="EMBL" id="MU854321">
    <property type="protein sequence ID" value="KAK4044164.1"/>
    <property type="molecule type" value="Genomic_DNA"/>
</dbReference>
<comment type="caution">
    <text evidence="2">The sequence shown here is derived from an EMBL/GenBank/DDBJ whole genome shotgun (WGS) entry which is preliminary data.</text>
</comment>
<keyword evidence="3" id="KW-1185">Reference proteome</keyword>
<sequence>MKFSYILSALLATVTIAVPLTDPEATTEVATLIPRAVVYEDTPEYKAAIKAHSGLQADHYYWFKYEWPLKTAVGDGDKESQKELQELQKKLGFAHIGVVVGHVTETAKGKGKNAKTHRHFNAMLYHMTKKNVNPGDTEMKSAVWKASSSKKLKWGGSTTKSKAAAAKKVAKDYVAEHKVYAVDGNNCNDFAKAVIKSL</sequence>
<organism evidence="2 3">
    <name type="scientific">Parachaetomium inaequale</name>
    <dbReference type="NCBI Taxonomy" id="2588326"/>
    <lineage>
        <taxon>Eukaryota</taxon>
        <taxon>Fungi</taxon>
        <taxon>Dikarya</taxon>
        <taxon>Ascomycota</taxon>
        <taxon>Pezizomycotina</taxon>
        <taxon>Sordariomycetes</taxon>
        <taxon>Sordariomycetidae</taxon>
        <taxon>Sordariales</taxon>
        <taxon>Chaetomiaceae</taxon>
        <taxon>Parachaetomium</taxon>
    </lineage>
</organism>
<feature type="chain" id="PRO_5043021184" description="Amidase domain-containing protein" evidence="1">
    <location>
        <begin position="18"/>
        <end position="198"/>
    </location>
</feature>